<gene>
    <name evidence="3" type="ORF">WAB15_27770</name>
</gene>
<evidence type="ECO:0000313" key="3">
    <source>
        <dbReference type="EMBL" id="WXK79488.1"/>
    </source>
</evidence>
<proteinExistence type="predicted"/>
<protein>
    <submittedName>
        <fullName evidence="3">SH3 domain-containing protein</fullName>
    </submittedName>
</protein>
<feature type="domain" description="SH3b" evidence="2">
    <location>
        <begin position="60"/>
        <end position="114"/>
    </location>
</feature>
<dbReference type="InterPro" id="IPR003646">
    <property type="entry name" value="SH3-like_bac-type"/>
</dbReference>
<dbReference type="RefSeq" id="WP_399149552.1">
    <property type="nucleotide sequence ID" value="NZ_CP147982.1"/>
</dbReference>
<feature type="chain" id="PRO_5045624566" evidence="1">
    <location>
        <begin position="36"/>
        <end position="126"/>
    </location>
</feature>
<evidence type="ECO:0000313" key="4">
    <source>
        <dbReference type="Proteomes" id="UP001626628"/>
    </source>
</evidence>
<accession>A0ABZ2QWM4</accession>
<dbReference type="Proteomes" id="UP001626628">
    <property type="component" value="Chromosome"/>
</dbReference>
<organism evidence="3 4">
    <name type="scientific">Streptomyces sirii</name>
    <dbReference type="NCBI Taxonomy" id="3127701"/>
    <lineage>
        <taxon>Bacteria</taxon>
        <taxon>Bacillati</taxon>
        <taxon>Actinomycetota</taxon>
        <taxon>Actinomycetes</taxon>
        <taxon>Kitasatosporales</taxon>
        <taxon>Streptomycetaceae</taxon>
        <taxon>Streptomyces</taxon>
    </lineage>
</organism>
<keyword evidence="4" id="KW-1185">Reference proteome</keyword>
<dbReference type="EMBL" id="CP147982">
    <property type="protein sequence ID" value="WXK79488.1"/>
    <property type="molecule type" value="Genomic_DNA"/>
</dbReference>
<dbReference type="Pfam" id="PF08239">
    <property type="entry name" value="SH3_3"/>
    <property type="match status" value="1"/>
</dbReference>
<evidence type="ECO:0000256" key="1">
    <source>
        <dbReference type="SAM" id="SignalP"/>
    </source>
</evidence>
<reference evidence="3 4" key="1">
    <citation type="submission" date="2024-03" db="EMBL/GenBank/DDBJ databases">
        <title>The complete genome of Streptomyces sirii sp.nov.</title>
        <authorList>
            <person name="Zakalyukina Y.V."/>
            <person name="Belik A.R."/>
            <person name="Biryukov M.V."/>
            <person name="Baturina O.A."/>
            <person name="Kabilov M.R."/>
        </authorList>
    </citation>
    <scope>NUCLEOTIDE SEQUENCE [LARGE SCALE GENOMIC DNA]</scope>
    <source>
        <strain evidence="3 4">BP-8</strain>
    </source>
</reference>
<feature type="signal peptide" evidence="1">
    <location>
        <begin position="1"/>
        <end position="35"/>
    </location>
</feature>
<keyword evidence="1" id="KW-0732">Signal</keyword>
<evidence type="ECO:0000259" key="2">
    <source>
        <dbReference type="Pfam" id="PF08239"/>
    </source>
</evidence>
<dbReference type="Gene3D" id="2.30.30.40">
    <property type="entry name" value="SH3 Domains"/>
    <property type="match status" value="1"/>
</dbReference>
<sequence length="126" mass="13477">MFPKRMILRSKSGSFALCALSGALAAALTAGPALAAGADGGDGEDSTLPMRMGRVVAKQGLVVRTGPSTHYRVIGSKRYGSVVEIACRVNGQRVKGNPVWYKLGDHSYAWSSERDIVHDGDEPRWC</sequence>
<name>A0ABZ2QWM4_9ACTN</name>